<comment type="caution">
    <text evidence="1">The sequence shown here is derived from an EMBL/GenBank/DDBJ whole genome shotgun (WGS) entry which is preliminary data.</text>
</comment>
<dbReference type="AlphaFoldDB" id="A0A8X6TQ40"/>
<evidence type="ECO:0000313" key="2">
    <source>
        <dbReference type="Proteomes" id="UP000887013"/>
    </source>
</evidence>
<organism evidence="1 2">
    <name type="scientific">Nephila pilipes</name>
    <name type="common">Giant wood spider</name>
    <name type="synonym">Nephila maculata</name>
    <dbReference type="NCBI Taxonomy" id="299642"/>
    <lineage>
        <taxon>Eukaryota</taxon>
        <taxon>Metazoa</taxon>
        <taxon>Ecdysozoa</taxon>
        <taxon>Arthropoda</taxon>
        <taxon>Chelicerata</taxon>
        <taxon>Arachnida</taxon>
        <taxon>Araneae</taxon>
        <taxon>Araneomorphae</taxon>
        <taxon>Entelegynae</taxon>
        <taxon>Araneoidea</taxon>
        <taxon>Nephilidae</taxon>
        <taxon>Nephila</taxon>
    </lineage>
</organism>
<sequence length="104" mass="11455">MLNSDNHFYLTGLLGYIIEYQNVTYSTLISSLFSTKPRINGDDSVVTNSEILPLSSNHGRMNAIFVSISVTGETSADPVMRNILALEHPLNGHNSIPRSHDPLL</sequence>
<dbReference type="Proteomes" id="UP000887013">
    <property type="component" value="Unassembled WGS sequence"/>
</dbReference>
<gene>
    <name evidence="1" type="ORF">NPIL_122751</name>
</gene>
<protein>
    <submittedName>
        <fullName evidence="1">Uncharacterized protein</fullName>
    </submittedName>
</protein>
<proteinExistence type="predicted"/>
<evidence type="ECO:0000313" key="1">
    <source>
        <dbReference type="EMBL" id="GFT34650.1"/>
    </source>
</evidence>
<keyword evidence="2" id="KW-1185">Reference proteome</keyword>
<reference evidence="1" key="1">
    <citation type="submission" date="2020-08" db="EMBL/GenBank/DDBJ databases">
        <title>Multicomponent nature underlies the extraordinary mechanical properties of spider dragline silk.</title>
        <authorList>
            <person name="Kono N."/>
            <person name="Nakamura H."/>
            <person name="Mori M."/>
            <person name="Yoshida Y."/>
            <person name="Ohtoshi R."/>
            <person name="Malay A.D."/>
            <person name="Moran D.A.P."/>
            <person name="Tomita M."/>
            <person name="Numata K."/>
            <person name="Arakawa K."/>
        </authorList>
    </citation>
    <scope>NUCLEOTIDE SEQUENCE</scope>
</reference>
<name>A0A8X6TQ40_NEPPI</name>
<accession>A0A8X6TQ40</accession>
<dbReference type="EMBL" id="BMAW01108556">
    <property type="protein sequence ID" value="GFT34650.1"/>
    <property type="molecule type" value="Genomic_DNA"/>
</dbReference>